<evidence type="ECO:0000256" key="4">
    <source>
        <dbReference type="SAM" id="MobiDB-lite"/>
    </source>
</evidence>
<keyword evidence="7" id="KW-1185">Reference proteome</keyword>
<proteinExistence type="inferred from homology"/>
<dbReference type="Gene3D" id="3.30.70.600">
    <property type="entry name" value="Ribosomal protein S10 domain"/>
    <property type="match status" value="1"/>
</dbReference>
<dbReference type="PANTHER" id="PTHR11700">
    <property type="entry name" value="30S RIBOSOMAL PROTEIN S10 FAMILY MEMBER"/>
    <property type="match status" value="1"/>
</dbReference>
<dbReference type="GO" id="GO:0006412">
    <property type="term" value="P:translation"/>
    <property type="evidence" value="ECO:0007669"/>
    <property type="project" value="InterPro"/>
</dbReference>
<dbReference type="AlphaFoldDB" id="A0AAN8VM71"/>
<comment type="caution">
    <text evidence="6">The sequence shown here is derived from an EMBL/GenBank/DDBJ whole genome shotgun (WGS) entry which is preliminary data.</text>
</comment>
<evidence type="ECO:0000259" key="5">
    <source>
        <dbReference type="SMART" id="SM01403"/>
    </source>
</evidence>
<name>A0AAN8VM71_9MAGN</name>
<sequence length="122" mass="13818">MAAYAATKPTKPALEESQEQIRITRSSEHVKNLEKVCADLVRGAKDKRLKVKGPVRKPNKVLHITTRKSPCGEGTGTNTWDRFELRVDKRVIDLFKVPQMWLSRSPPSPLNLNQLIMIISIT</sequence>
<dbReference type="GO" id="GO:0003735">
    <property type="term" value="F:structural constituent of ribosome"/>
    <property type="evidence" value="ECO:0007669"/>
    <property type="project" value="InterPro"/>
</dbReference>
<keyword evidence="3" id="KW-0687">Ribonucleoprotein</keyword>
<evidence type="ECO:0000256" key="3">
    <source>
        <dbReference type="ARBA" id="ARBA00023274"/>
    </source>
</evidence>
<dbReference type="InterPro" id="IPR001848">
    <property type="entry name" value="Ribosomal_uS10"/>
</dbReference>
<evidence type="ECO:0000313" key="6">
    <source>
        <dbReference type="EMBL" id="KAK6936339.1"/>
    </source>
</evidence>
<feature type="domain" description="Small ribosomal subunit protein uS10" evidence="5">
    <location>
        <begin position="22"/>
        <end position="122"/>
    </location>
</feature>
<evidence type="ECO:0000313" key="7">
    <source>
        <dbReference type="Proteomes" id="UP001370490"/>
    </source>
</evidence>
<dbReference type="GO" id="GO:1990904">
    <property type="term" value="C:ribonucleoprotein complex"/>
    <property type="evidence" value="ECO:0007669"/>
    <property type="project" value="UniProtKB-KW"/>
</dbReference>
<feature type="region of interest" description="Disordered" evidence="4">
    <location>
        <begin position="1"/>
        <end position="21"/>
    </location>
</feature>
<dbReference type="InterPro" id="IPR027486">
    <property type="entry name" value="Ribosomal_uS10_dom"/>
</dbReference>
<dbReference type="HAMAP" id="MF_00508">
    <property type="entry name" value="Ribosomal_uS10"/>
    <property type="match status" value="1"/>
</dbReference>
<keyword evidence="2 6" id="KW-0689">Ribosomal protein</keyword>
<gene>
    <name evidence="6" type="ORF">RJ641_033369</name>
</gene>
<reference evidence="6 7" key="1">
    <citation type="submission" date="2023-12" db="EMBL/GenBank/DDBJ databases">
        <title>A high-quality genome assembly for Dillenia turbinata (Dilleniales).</title>
        <authorList>
            <person name="Chanderbali A."/>
        </authorList>
    </citation>
    <scope>NUCLEOTIDE SEQUENCE [LARGE SCALE GENOMIC DNA]</scope>
    <source>
        <strain evidence="6">LSX21</strain>
        <tissue evidence="6">Leaf</tissue>
    </source>
</reference>
<dbReference type="GO" id="GO:0005840">
    <property type="term" value="C:ribosome"/>
    <property type="evidence" value="ECO:0007669"/>
    <property type="project" value="UniProtKB-KW"/>
</dbReference>
<evidence type="ECO:0000256" key="1">
    <source>
        <dbReference type="ARBA" id="ARBA00007102"/>
    </source>
</evidence>
<dbReference type="SMART" id="SM01403">
    <property type="entry name" value="Ribosomal_S10"/>
    <property type="match status" value="1"/>
</dbReference>
<dbReference type="InterPro" id="IPR036838">
    <property type="entry name" value="Ribosomal_uS10_dom_sf"/>
</dbReference>
<comment type="similarity">
    <text evidence="1">Belongs to the universal ribosomal protein uS10 family.</text>
</comment>
<organism evidence="6 7">
    <name type="scientific">Dillenia turbinata</name>
    <dbReference type="NCBI Taxonomy" id="194707"/>
    <lineage>
        <taxon>Eukaryota</taxon>
        <taxon>Viridiplantae</taxon>
        <taxon>Streptophyta</taxon>
        <taxon>Embryophyta</taxon>
        <taxon>Tracheophyta</taxon>
        <taxon>Spermatophyta</taxon>
        <taxon>Magnoliopsida</taxon>
        <taxon>eudicotyledons</taxon>
        <taxon>Gunneridae</taxon>
        <taxon>Pentapetalae</taxon>
        <taxon>Dilleniales</taxon>
        <taxon>Dilleniaceae</taxon>
        <taxon>Dillenia</taxon>
    </lineage>
</organism>
<protein>
    <submittedName>
        <fullName evidence="6">Ribosomal protein S10 domain</fullName>
    </submittedName>
</protein>
<accession>A0AAN8VM71</accession>
<dbReference type="Pfam" id="PF00338">
    <property type="entry name" value="Ribosomal_S10"/>
    <property type="match status" value="1"/>
</dbReference>
<dbReference type="SUPFAM" id="SSF54999">
    <property type="entry name" value="Ribosomal protein S10"/>
    <property type="match status" value="1"/>
</dbReference>
<dbReference type="Proteomes" id="UP001370490">
    <property type="component" value="Unassembled WGS sequence"/>
</dbReference>
<dbReference type="EMBL" id="JBAMMX010000007">
    <property type="protein sequence ID" value="KAK6936339.1"/>
    <property type="molecule type" value="Genomic_DNA"/>
</dbReference>
<feature type="compositionally biased region" description="Low complexity" evidence="4">
    <location>
        <begin position="1"/>
        <end position="12"/>
    </location>
</feature>
<evidence type="ECO:0000256" key="2">
    <source>
        <dbReference type="ARBA" id="ARBA00022980"/>
    </source>
</evidence>